<feature type="transmembrane region" description="Helical" evidence="10">
    <location>
        <begin position="30"/>
        <end position="52"/>
    </location>
</feature>
<evidence type="ECO:0000256" key="5">
    <source>
        <dbReference type="ARBA" id="ARBA00023136"/>
    </source>
</evidence>
<organism evidence="11 12">
    <name type="scientific">Knoellia aerolata DSM 18566</name>
    <dbReference type="NCBI Taxonomy" id="1385519"/>
    <lineage>
        <taxon>Bacteria</taxon>
        <taxon>Bacillati</taxon>
        <taxon>Actinomycetota</taxon>
        <taxon>Actinomycetes</taxon>
        <taxon>Micrococcales</taxon>
        <taxon>Intrasporangiaceae</taxon>
        <taxon>Knoellia</taxon>
    </lineage>
</organism>
<evidence type="ECO:0000256" key="2">
    <source>
        <dbReference type="ARBA" id="ARBA00022475"/>
    </source>
</evidence>
<evidence type="ECO:0000313" key="12">
    <source>
        <dbReference type="Proteomes" id="UP000030013"/>
    </source>
</evidence>
<evidence type="ECO:0000256" key="1">
    <source>
        <dbReference type="ARBA" id="ARBA00004651"/>
    </source>
</evidence>
<evidence type="ECO:0000256" key="9">
    <source>
        <dbReference type="ARBA" id="ARBA00049940"/>
    </source>
</evidence>
<comment type="subcellular location">
    <subcellularLocation>
        <location evidence="1 10">Cell membrane</location>
        <topology evidence="1 10">Multi-pass membrane protein</topology>
    </subcellularLocation>
</comment>
<keyword evidence="4 10" id="KW-1133">Transmembrane helix</keyword>
<name>A0A0A0JW19_9MICO</name>
<dbReference type="GO" id="GO:0005886">
    <property type="term" value="C:plasma membrane"/>
    <property type="evidence" value="ECO:0007669"/>
    <property type="project" value="UniProtKB-SubCell"/>
</dbReference>
<feature type="transmembrane region" description="Helical" evidence="10">
    <location>
        <begin position="94"/>
        <end position="115"/>
    </location>
</feature>
<dbReference type="Pfam" id="PF02537">
    <property type="entry name" value="CRCB"/>
    <property type="match status" value="1"/>
</dbReference>
<feature type="transmembrane region" description="Helical" evidence="10">
    <location>
        <begin position="59"/>
        <end position="82"/>
    </location>
</feature>
<reference evidence="11 12" key="1">
    <citation type="submission" date="2013-08" db="EMBL/GenBank/DDBJ databases">
        <title>The genome sequence of Knoellia aerolata.</title>
        <authorList>
            <person name="Zhu W."/>
            <person name="Wang G."/>
        </authorList>
    </citation>
    <scope>NUCLEOTIDE SEQUENCE [LARGE SCALE GENOMIC DNA]</scope>
    <source>
        <strain evidence="11 12">DSM 18566</strain>
    </source>
</reference>
<comment type="similarity">
    <text evidence="7 10">Belongs to the fluoride channel Fluc/FEX (TC 1.A.43) family.</text>
</comment>
<dbReference type="eggNOG" id="COG0239">
    <property type="taxonomic scope" value="Bacteria"/>
</dbReference>
<dbReference type="HAMAP" id="MF_00454">
    <property type="entry name" value="FluC"/>
    <property type="match status" value="1"/>
</dbReference>
<dbReference type="GO" id="GO:0046872">
    <property type="term" value="F:metal ion binding"/>
    <property type="evidence" value="ECO:0007669"/>
    <property type="project" value="UniProtKB-KW"/>
</dbReference>
<keyword evidence="3 10" id="KW-0812">Transmembrane</keyword>
<keyword evidence="10" id="KW-0813">Transport</keyword>
<comment type="caution">
    <text evidence="11">The sequence shown here is derived from an EMBL/GenBank/DDBJ whole genome shotgun (WGS) entry which is preliminary data.</text>
</comment>
<dbReference type="PANTHER" id="PTHR28259">
    <property type="entry name" value="FLUORIDE EXPORT PROTEIN 1-RELATED"/>
    <property type="match status" value="1"/>
</dbReference>
<keyword evidence="6 10" id="KW-0407">Ion channel</keyword>
<evidence type="ECO:0000256" key="3">
    <source>
        <dbReference type="ARBA" id="ARBA00022692"/>
    </source>
</evidence>
<dbReference type="GO" id="GO:0062054">
    <property type="term" value="F:fluoride channel activity"/>
    <property type="evidence" value="ECO:0007669"/>
    <property type="project" value="UniProtKB-UniRule"/>
</dbReference>
<proteinExistence type="inferred from homology"/>
<keyword evidence="10" id="KW-0915">Sodium</keyword>
<evidence type="ECO:0000256" key="10">
    <source>
        <dbReference type="HAMAP-Rule" id="MF_00454"/>
    </source>
</evidence>
<dbReference type="GO" id="GO:0140114">
    <property type="term" value="P:cellular detoxification of fluoride"/>
    <property type="evidence" value="ECO:0007669"/>
    <property type="project" value="UniProtKB-UniRule"/>
</dbReference>
<feature type="binding site" evidence="10">
    <location>
        <position position="72"/>
    </location>
    <ligand>
        <name>Na(+)</name>
        <dbReference type="ChEBI" id="CHEBI:29101"/>
        <note>structural</note>
    </ligand>
</feature>
<keyword evidence="10" id="KW-0479">Metal-binding</keyword>
<protein>
    <recommendedName>
        <fullName evidence="10">Fluoride-specific ion channel FluC</fullName>
    </recommendedName>
</protein>
<dbReference type="RefSeq" id="WP_035940284.1">
    <property type="nucleotide sequence ID" value="NZ_AVPL01000069.1"/>
</dbReference>
<dbReference type="STRING" id="1385519.N801_18835"/>
<dbReference type="InterPro" id="IPR003691">
    <property type="entry name" value="FluC"/>
</dbReference>
<feature type="binding site" evidence="10">
    <location>
        <position position="69"/>
    </location>
    <ligand>
        <name>Na(+)</name>
        <dbReference type="ChEBI" id="CHEBI:29101"/>
        <note>structural</note>
    </ligand>
</feature>
<evidence type="ECO:0000256" key="8">
    <source>
        <dbReference type="ARBA" id="ARBA00035585"/>
    </source>
</evidence>
<gene>
    <name evidence="10" type="primary">fluC</name>
    <name evidence="10" type="synonym">crcB</name>
    <name evidence="11" type="ORF">N801_18835</name>
</gene>
<accession>A0A0A0JW19</accession>
<sequence length="116" mass="11699">MTAWLLVAVGAGIGAPLRFAVTVALRDRGATTHAGTLLVNVAGSLVFGVLVGGDVRGDALALVGTGFCGALTTMSTLALEVWDGIVERRMPHAVAALALHLVLGLGAAWLGWVLAA</sequence>
<dbReference type="Proteomes" id="UP000030013">
    <property type="component" value="Unassembled WGS sequence"/>
</dbReference>
<dbReference type="PANTHER" id="PTHR28259:SF1">
    <property type="entry name" value="FLUORIDE EXPORT PROTEIN 1-RELATED"/>
    <property type="match status" value="1"/>
</dbReference>
<keyword evidence="10" id="KW-0406">Ion transport</keyword>
<keyword evidence="5 10" id="KW-0472">Membrane</keyword>
<evidence type="ECO:0000313" key="11">
    <source>
        <dbReference type="EMBL" id="KGN39821.1"/>
    </source>
</evidence>
<comment type="catalytic activity">
    <reaction evidence="8">
        <text>fluoride(in) = fluoride(out)</text>
        <dbReference type="Rhea" id="RHEA:76159"/>
        <dbReference type="ChEBI" id="CHEBI:17051"/>
    </reaction>
    <physiologicalReaction direction="left-to-right" evidence="8">
        <dbReference type="Rhea" id="RHEA:76160"/>
    </physiologicalReaction>
</comment>
<evidence type="ECO:0000256" key="4">
    <source>
        <dbReference type="ARBA" id="ARBA00022989"/>
    </source>
</evidence>
<dbReference type="OrthoDB" id="5148600at2"/>
<evidence type="ECO:0000256" key="6">
    <source>
        <dbReference type="ARBA" id="ARBA00023303"/>
    </source>
</evidence>
<dbReference type="AlphaFoldDB" id="A0A0A0JW19"/>
<keyword evidence="2 10" id="KW-1003">Cell membrane</keyword>
<evidence type="ECO:0000256" key="7">
    <source>
        <dbReference type="ARBA" id="ARBA00035120"/>
    </source>
</evidence>
<comment type="activity regulation">
    <text evidence="10">Na(+) is not transported, but it plays an essential structural role and its presence is essential for fluoride channel function.</text>
</comment>
<dbReference type="EMBL" id="AVPL01000069">
    <property type="protein sequence ID" value="KGN39821.1"/>
    <property type="molecule type" value="Genomic_DNA"/>
</dbReference>
<keyword evidence="12" id="KW-1185">Reference proteome</keyword>
<comment type="function">
    <text evidence="9 10">Fluoride-specific ion channel. Important for reducing fluoride concentration in the cell, thus reducing its toxicity.</text>
</comment>